<dbReference type="InterPro" id="IPR052129">
    <property type="entry name" value="Spermadhesin-Link_domain"/>
</dbReference>
<dbReference type="PANTHER" id="PTHR46908:SF8">
    <property type="entry name" value="C-TYPE LECTIN DOMAIN-CONTAINING PROTEIN"/>
    <property type="match status" value="1"/>
</dbReference>
<dbReference type="PROSITE" id="PS01180">
    <property type="entry name" value="CUB"/>
    <property type="match status" value="1"/>
</dbReference>
<accession>G7Y2J5</accession>
<dbReference type="SMART" id="SM00042">
    <property type="entry name" value="CUB"/>
    <property type="match status" value="1"/>
</dbReference>
<dbReference type="CDD" id="cd00041">
    <property type="entry name" value="CUB"/>
    <property type="match status" value="1"/>
</dbReference>
<feature type="domain" description="CUB" evidence="3">
    <location>
        <begin position="1"/>
        <end position="91"/>
    </location>
</feature>
<protein>
    <submittedName>
        <fullName evidence="4">Tolloid-like protein 2</fullName>
    </submittedName>
</protein>
<evidence type="ECO:0000256" key="2">
    <source>
        <dbReference type="PROSITE-ProRule" id="PRU00059"/>
    </source>
</evidence>
<evidence type="ECO:0000313" key="4">
    <source>
        <dbReference type="EMBL" id="GAA47182.1"/>
    </source>
</evidence>
<reference evidence="4" key="1">
    <citation type="journal article" date="2011" name="Genome Biol.">
        <title>The draft genome of the carcinogenic human liver fluke Clonorchis sinensis.</title>
        <authorList>
            <person name="Wang X."/>
            <person name="Chen W."/>
            <person name="Huang Y."/>
            <person name="Sun J."/>
            <person name="Men J."/>
            <person name="Liu H."/>
            <person name="Luo F."/>
            <person name="Guo L."/>
            <person name="Lv X."/>
            <person name="Deng C."/>
            <person name="Zhou C."/>
            <person name="Fan Y."/>
            <person name="Li X."/>
            <person name="Huang L."/>
            <person name="Hu Y."/>
            <person name="Liang C."/>
            <person name="Hu X."/>
            <person name="Xu J."/>
            <person name="Yu X."/>
        </authorList>
    </citation>
    <scope>NUCLEOTIDE SEQUENCE [LARGE SCALE GENOMIC DNA]</scope>
    <source>
        <strain evidence="4">Henan</strain>
    </source>
</reference>
<keyword evidence="5" id="KW-1185">Reference proteome</keyword>
<organism evidence="4 5">
    <name type="scientific">Clonorchis sinensis</name>
    <name type="common">Chinese liver fluke</name>
    <dbReference type="NCBI Taxonomy" id="79923"/>
    <lineage>
        <taxon>Eukaryota</taxon>
        <taxon>Metazoa</taxon>
        <taxon>Spiralia</taxon>
        <taxon>Lophotrochozoa</taxon>
        <taxon>Platyhelminthes</taxon>
        <taxon>Trematoda</taxon>
        <taxon>Digenea</taxon>
        <taxon>Opisthorchiida</taxon>
        <taxon>Opisthorchiata</taxon>
        <taxon>Opisthorchiidae</taxon>
        <taxon>Clonorchis</taxon>
    </lineage>
</organism>
<dbReference type="SUPFAM" id="SSF49854">
    <property type="entry name" value="Spermadhesin, CUB domain"/>
    <property type="match status" value="1"/>
</dbReference>
<dbReference type="PANTHER" id="PTHR46908">
    <property type="entry name" value="CUBILIN-LIKE PROTEIN"/>
    <property type="match status" value="1"/>
</dbReference>
<comment type="caution">
    <text evidence="2">Lacks conserved residue(s) required for the propagation of feature annotation.</text>
</comment>
<sequence length="247" mass="27826">MLYPANLNYTWTISQPQGCVIRLRFEDFQLESGGDYVRVYDGPPSNENLLDTWTGTRLPSPRVSTGNTLTVEMHTNSLQQFRGFYAVYKTLCGSEIPSTSLPSLITVCFGLKPGSKDYFWEGVKTSNALQKDTKGPRNGTVNGSRKRCDLLAFRTKIEAFPNFIAQTSFISVVSKQIAHDSRKCVRTSRKQLRFCIIRHLCFGSGISNNKRPRFRTLSVSSFNDTQRDDGVEALARVNGIQTMLFKP</sequence>
<name>G7Y2J5_CLOSI</name>
<dbReference type="EMBL" id="DF142829">
    <property type="protein sequence ID" value="GAA47182.1"/>
    <property type="molecule type" value="Genomic_DNA"/>
</dbReference>
<dbReference type="AlphaFoldDB" id="G7Y2J5"/>
<gene>
    <name evidence="4" type="ORF">CLF_100054</name>
</gene>
<evidence type="ECO:0000256" key="1">
    <source>
        <dbReference type="ARBA" id="ARBA00023157"/>
    </source>
</evidence>
<dbReference type="InterPro" id="IPR035914">
    <property type="entry name" value="Sperma_CUB_dom_sf"/>
</dbReference>
<dbReference type="Pfam" id="PF00431">
    <property type="entry name" value="CUB"/>
    <property type="match status" value="1"/>
</dbReference>
<evidence type="ECO:0000313" key="5">
    <source>
        <dbReference type="Proteomes" id="UP000008909"/>
    </source>
</evidence>
<evidence type="ECO:0000259" key="3">
    <source>
        <dbReference type="PROSITE" id="PS01180"/>
    </source>
</evidence>
<keyword evidence="1" id="KW-1015">Disulfide bond</keyword>
<reference key="2">
    <citation type="submission" date="2011-10" db="EMBL/GenBank/DDBJ databases">
        <title>The genome and transcriptome sequence of Clonorchis sinensis provide insights into the carcinogenic liver fluke.</title>
        <authorList>
            <person name="Wang X."/>
            <person name="Huang Y."/>
            <person name="Chen W."/>
            <person name="Liu H."/>
            <person name="Guo L."/>
            <person name="Chen Y."/>
            <person name="Luo F."/>
            <person name="Zhou W."/>
            <person name="Sun J."/>
            <person name="Mao Q."/>
            <person name="Liang P."/>
            <person name="Zhou C."/>
            <person name="Tian Y."/>
            <person name="Men J."/>
            <person name="Lv X."/>
            <person name="Huang L."/>
            <person name="Zhou J."/>
            <person name="Hu Y."/>
            <person name="Li R."/>
            <person name="Zhang F."/>
            <person name="Lei H."/>
            <person name="Li X."/>
            <person name="Hu X."/>
            <person name="Liang C."/>
            <person name="Xu J."/>
            <person name="Wu Z."/>
            <person name="Yu X."/>
        </authorList>
    </citation>
    <scope>NUCLEOTIDE SEQUENCE</scope>
    <source>
        <strain>Henan</strain>
    </source>
</reference>
<dbReference type="Proteomes" id="UP000008909">
    <property type="component" value="Unassembled WGS sequence"/>
</dbReference>
<dbReference type="Gene3D" id="2.60.120.290">
    <property type="entry name" value="Spermadhesin, CUB domain"/>
    <property type="match status" value="1"/>
</dbReference>
<proteinExistence type="predicted"/>
<dbReference type="InterPro" id="IPR000859">
    <property type="entry name" value="CUB_dom"/>
</dbReference>